<reference evidence="5 6" key="1">
    <citation type="submission" date="2020-03" db="EMBL/GenBank/DDBJ databases">
        <title>Genomic Encyclopedia of Type Strains, Phase IV (KMG-IV): sequencing the most valuable type-strain genomes for metagenomic binning, comparative biology and taxonomic classification.</title>
        <authorList>
            <person name="Goeker M."/>
        </authorList>
    </citation>
    <scope>NUCLEOTIDE SEQUENCE [LARGE SCALE GENOMIC DNA]</scope>
    <source>
        <strain evidence="5 6">DSM 105096</strain>
    </source>
</reference>
<dbReference type="Pfam" id="PF03061">
    <property type="entry name" value="4HBT"/>
    <property type="match status" value="1"/>
</dbReference>
<name>A0ABX0XBY4_9BACT</name>
<dbReference type="InterPro" id="IPR033120">
    <property type="entry name" value="HOTDOG_ACOT"/>
</dbReference>
<proteinExistence type="inferred from homology"/>
<keyword evidence="2 3" id="KW-0378">Hydrolase</keyword>
<dbReference type="InterPro" id="IPR006683">
    <property type="entry name" value="Thioestr_dom"/>
</dbReference>
<dbReference type="PROSITE" id="PS51770">
    <property type="entry name" value="HOTDOG_ACOT"/>
    <property type="match status" value="1"/>
</dbReference>
<evidence type="ECO:0000313" key="5">
    <source>
        <dbReference type="EMBL" id="NJC26343.1"/>
    </source>
</evidence>
<dbReference type="GO" id="GO:0016787">
    <property type="term" value="F:hydrolase activity"/>
    <property type="evidence" value="ECO:0007669"/>
    <property type="project" value="UniProtKB-KW"/>
</dbReference>
<feature type="domain" description="HotDog ACOT-type" evidence="4">
    <location>
        <begin position="11"/>
        <end position="123"/>
    </location>
</feature>
<organism evidence="5 6">
    <name type="scientific">Neolewinella antarctica</name>
    <dbReference type="NCBI Taxonomy" id="442734"/>
    <lineage>
        <taxon>Bacteria</taxon>
        <taxon>Pseudomonadati</taxon>
        <taxon>Bacteroidota</taxon>
        <taxon>Saprospiria</taxon>
        <taxon>Saprospirales</taxon>
        <taxon>Lewinellaceae</taxon>
        <taxon>Neolewinella</taxon>
    </lineage>
</organism>
<evidence type="ECO:0000259" key="4">
    <source>
        <dbReference type="PROSITE" id="PS51770"/>
    </source>
</evidence>
<dbReference type="EMBL" id="JAATJH010000002">
    <property type="protein sequence ID" value="NJC26343.1"/>
    <property type="molecule type" value="Genomic_DNA"/>
</dbReference>
<dbReference type="Gene3D" id="3.10.129.10">
    <property type="entry name" value="Hotdog Thioesterase"/>
    <property type="match status" value="1"/>
</dbReference>
<evidence type="ECO:0000256" key="2">
    <source>
        <dbReference type="ARBA" id="ARBA00022801"/>
    </source>
</evidence>
<dbReference type="PANTHER" id="PTHR11049">
    <property type="entry name" value="ACYL COENZYME A THIOESTER HYDROLASE"/>
    <property type="match status" value="1"/>
</dbReference>
<dbReference type="InterPro" id="IPR029069">
    <property type="entry name" value="HotDog_dom_sf"/>
</dbReference>
<dbReference type="SUPFAM" id="SSF54637">
    <property type="entry name" value="Thioesterase/thiol ester dehydrase-isomerase"/>
    <property type="match status" value="1"/>
</dbReference>
<dbReference type="CDD" id="cd03442">
    <property type="entry name" value="BFIT_BACH"/>
    <property type="match status" value="1"/>
</dbReference>
<evidence type="ECO:0000313" key="6">
    <source>
        <dbReference type="Proteomes" id="UP000770785"/>
    </source>
</evidence>
<dbReference type="Proteomes" id="UP000770785">
    <property type="component" value="Unassembled WGS sequence"/>
</dbReference>
<accession>A0ABX0XBY4</accession>
<dbReference type="InterPro" id="IPR040170">
    <property type="entry name" value="Cytosol_ACT"/>
</dbReference>
<comment type="similarity">
    <text evidence="1">Belongs to the acyl coenzyme A hydrolase family.</text>
</comment>
<dbReference type="RefSeq" id="WP_168037093.1">
    <property type="nucleotide sequence ID" value="NZ_JAATJH010000002.1"/>
</dbReference>
<evidence type="ECO:0000256" key="1">
    <source>
        <dbReference type="ARBA" id="ARBA00010458"/>
    </source>
</evidence>
<comment type="caution">
    <text evidence="5">The sequence shown here is derived from an EMBL/GenBank/DDBJ whole genome shotgun (WGS) entry which is preliminary data.</text>
</comment>
<gene>
    <name evidence="5" type="ORF">GGR27_001842</name>
</gene>
<protein>
    <submittedName>
        <fullName evidence="5">Acyl-CoA hydrolase</fullName>
    </submittedName>
</protein>
<keyword evidence="6" id="KW-1185">Reference proteome</keyword>
<sequence>MPARPAPKQVDHSRTIMSELVMPNDTNPQNNLMGGNMLRWMDIACAICAGKHTNRPVVTASVDNVAFGSPIRNGEVVTLEATVTRSFTTSLEIYVQATAATMQGTNPRRTHHAYFTFVALDKDNGSPVAVPEILPLSEIEEQRYAAALRRRELRLVLAGRMKPEDAENLRELFK</sequence>
<evidence type="ECO:0000256" key="3">
    <source>
        <dbReference type="PROSITE-ProRule" id="PRU01106"/>
    </source>
</evidence>